<dbReference type="InterPro" id="IPR044839">
    <property type="entry name" value="NDR1-like"/>
</dbReference>
<organism evidence="8 9">
    <name type="scientific">Rhododendron griersonianum</name>
    <dbReference type="NCBI Taxonomy" id="479676"/>
    <lineage>
        <taxon>Eukaryota</taxon>
        <taxon>Viridiplantae</taxon>
        <taxon>Streptophyta</taxon>
        <taxon>Embryophyta</taxon>
        <taxon>Tracheophyta</taxon>
        <taxon>Spermatophyta</taxon>
        <taxon>Magnoliopsida</taxon>
        <taxon>eudicotyledons</taxon>
        <taxon>Gunneridae</taxon>
        <taxon>Pentapetalae</taxon>
        <taxon>asterids</taxon>
        <taxon>Ericales</taxon>
        <taxon>Ericaceae</taxon>
        <taxon>Ericoideae</taxon>
        <taxon>Rhodoreae</taxon>
        <taxon>Rhododendron</taxon>
    </lineage>
</organism>
<keyword evidence="2 6" id="KW-0812">Transmembrane</keyword>
<protein>
    <recommendedName>
        <fullName evidence="7">Late embryogenesis abundant protein LEA-2 subgroup domain-containing protein</fullName>
    </recommendedName>
</protein>
<evidence type="ECO:0000259" key="7">
    <source>
        <dbReference type="Pfam" id="PF03168"/>
    </source>
</evidence>
<feature type="transmembrane region" description="Helical" evidence="6">
    <location>
        <begin position="56"/>
        <end position="86"/>
    </location>
</feature>
<feature type="domain" description="Late embryogenesis abundant protein LEA-2 subgroup" evidence="7">
    <location>
        <begin position="123"/>
        <end position="227"/>
    </location>
</feature>
<feature type="compositionally biased region" description="Low complexity" evidence="5">
    <location>
        <begin position="11"/>
        <end position="24"/>
    </location>
</feature>
<evidence type="ECO:0000256" key="2">
    <source>
        <dbReference type="ARBA" id="ARBA00022692"/>
    </source>
</evidence>
<feature type="compositionally biased region" description="Basic residues" evidence="5">
    <location>
        <begin position="39"/>
        <end position="49"/>
    </location>
</feature>
<evidence type="ECO:0000256" key="6">
    <source>
        <dbReference type="SAM" id="Phobius"/>
    </source>
</evidence>
<evidence type="ECO:0000256" key="1">
    <source>
        <dbReference type="ARBA" id="ARBA00004167"/>
    </source>
</evidence>
<dbReference type="Pfam" id="PF03168">
    <property type="entry name" value="LEA_2"/>
    <property type="match status" value="1"/>
</dbReference>
<evidence type="ECO:0000256" key="3">
    <source>
        <dbReference type="ARBA" id="ARBA00022989"/>
    </source>
</evidence>
<evidence type="ECO:0000256" key="4">
    <source>
        <dbReference type="ARBA" id="ARBA00023136"/>
    </source>
</evidence>
<feature type="region of interest" description="Disordered" evidence="5">
    <location>
        <begin position="1"/>
        <end position="49"/>
    </location>
</feature>
<dbReference type="PANTHER" id="PTHR31234">
    <property type="entry name" value="LATE EMBRYOGENESIS ABUNDANT (LEA) HYDROXYPROLINE-RICH GLYCOPROTEIN FAMILY"/>
    <property type="match status" value="1"/>
</dbReference>
<dbReference type="GO" id="GO:0098542">
    <property type="term" value="P:defense response to other organism"/>
    <property type="evidence" value="ECO:0007669"/>
    <property type="project" value="InterPro"/>
</dbReference>
<sequence length="264" mass="29019">MTDRVYPSAKPTSTTTNGTATTTTTPPPPKSHLYNPTRHPYRPQPRPHRRRSRRSCLCLCCFWSVLLLILLLLVAAIAACLLYVLYNPRRPSFSIAAIRVSQLNLSTSAADDTTHLTSTLNLTITSKNPNKKKLSYTYDQISITALSNGVIIATGSFPSFASDPKNTTALRSTLSTVGELVDADSVSSLRSDLKRKNGFPLEIVMDTKVVVKLEKVKSKKLGIRVTCDGIRGFVPSKGKASSADSTSDAKCKVDLRIKIWKWTF</sequence>
<dbReference type="InterPro" id="IPR004864">
    <property type="entry name" value="LEA_2"/>
</dbReference>
<evidence type="ECO:0000313" key="8">
    <source>
        <dbReference type="EMBL" id="KAG5524679.1"/>
    </source>
</evidence>
<proteinExistence type="predicted"/>
<gene>
    <name evidence="8" type="ORF">RHGRI_031380</name>
</gene>
<reference evidence="8" key="1">
    <citation type="submission" date="2020-08" db="EMBL/GenBank/DDBJ databases">
        <title>Plant Genome Project.</title>
        <authorList>
            <person name="Zhang R.-G."/>
        </authorList>
    </citation>
    <scope>NUCLEOTIDE SEQUENCE</scope>
    <source>
        <strain evidence="8">WSP0</strain>
        <tissue evidence="8">Leaf</tissue>
    </source>
</reference>
<keyword evidence="4 6" id="KW-0472">Membrane</keyword>
<accession>A0AAV6IBF7</accession>
<dbReference type="EMBL" id="JACTNZ010000011">
    <property type="protein sequence ID" value="KAG5524679.1"/>
    <property type="molecule type" value="Genomic_DNA"/>
</dbReference>
<dbReference type="Proteomes" id="UP000823749">
    <property type="component" value="Chromosome 11"/>
</dbReference>
<keyword evidence="3 6" id="KW-1133">Transmembrane helix</keyword>
<name>A0AAV6IBF7_9ERIC</name>
<dbReference type="GO" id="GO:0005886">
    <property type="term" value="C:plasma membrane"/>
    <property type="evidence" value="ECO:0007669"/>
    <property type="project" value="TreeGrafter"/>
</dbReference>
<dbReference type="AlphaFoldDB" id="A0AAV6IBF7"/>
<evidence type="ECO:0000256" key="5">
    <source>
        <dbReference type="SAM" id="MobiDB-lite"/>
    </source>
</evidence>
<comment type="subcellular location">
    <subcellularLocation>
        <location evidence="1">Membrane</location>
        <topology evidence="1">Single-pass membrane protein</topology>
    </subcellularLocation>
</comment>
<comment type="caution">
    <text evidence="8">The sequence shown here is derived from an EMBL/GenBank/DDBJ whole genome shotgun (WGS) entry which is preliminary data.</text>
</comment>
<evidence type="ECO:0000313" key="9">
    <source>
        <dbReference type="Proteomes" id="UP000823749"/>
    </source>
</evidence>
<dbReference type="PANTHER" id="PTHR31234:SF6">
    <property type="entry name" value="LATE EMBRYOGENESIS ABUNDANT PROTEIN LEA-2 SUBGROUP DOMAIN-CONTAINING PROTEIN"/>
    <property type="match status" value="1"/>
</dbReference>
<dbReference type="SUPFAM" id="SSF117070">
    <property type="entry name" value="LEA14-like"/>
    <property type="match status" value="1"/>
</dbReference>
<keyword evidence="9" id="KW-1185">Reference proteome</keyword>